<gene>
    <name evidence="2" type="ORF">MATL_G00221690</name>
</gene>
<dbReference type="OrthoDB" id="8905060at2759"/>
<accession>A0A9D3PG80</accession>
<dbReference type="CDD" id="cd17039">
    <property type="entry name" value="Ubl_ubiquitin_like"/>
    <property type="match status" value="1"/>
</dbReference>
<dbReference type="Proteomes" id="UP001046870">
    <property type="component" value="Chromosome 20"/>
</dbReference>
<dbReference type="PROSITE" id="PS50053">
    <property type="entry name" value="UBIQUITIN_2"/>
    <property type="match status" value="1"/>
</dbReference>
<dbReference type="InterPro" id="IPR000626">
    <property type="entry name" value="Ubiquitin-like_dom"/>
</dbReference>
<reference evidence="2" key="1">
    <citation type="submission" date="2021-01" db="EMBL/GenBank/DDBJ databases">
        <authorList>
            <person name="Zahm M."/>
            <person name="Roques C."/>
            <person name="Cabau C."/>
            <person name="Klopp C."/>
            <person name="Donnadieu C."/>
            <person name="Jouanno E."/>
            <person name="Lampietro C."/>
            <person name="Louis A."/>
            <person name="Herpin A."/>
            <person name="Echchiki A."/>
            <person name="Berthelot C."/>
            <person name="Parey E."/>
            <person name="Roest-Crollius H."/>
            <person name="Braasch I."/>
            <person name="Postlethwait J."/>
            <person name="Bobe J."/>
            <person name="Montfort J."/>
            <person name="Bouchez O."/>
            <person name="Begum T."/>
            <person name="Mejri S."/>
            <person name="Adams A."/>
            <person name="Chen W.-J."/>
            <person name="Guiguen Y."/>
        </authorList>
    </citation>
    <scope>NUCLEOTIDE SEQUENCE</scope>
    <source>
        <strain evidence="2">YG-15Mar2019-1</strain>
        <tissue evidence="2">Brain</tissue>
    </source>
</reference>
<comment type="caution">
    <text evidence="2">The sequence shown here is derived from an EMBL/GenBank/DDBJ whole genome shotgun (WGS) entry which is preliminary data.</text>
</comment>
<keyword evidence="3" id="KW-1185">Reference proteome</keyword>
<evidence type="ECO:0000313" key="2">
    <source>
        <dbReference type="EMBL" id="KAG7458548.1"/>
    </source>
</evidence>
<dbReference type="Gene3D" id="3.10.20.90">
    <property type="entry name" value="Phosphatidylinositol 3-kinase Catalytic Subunit, Chain A, domain 1"/>
    <property type="match status" value="1"/>
</dbReference>
<sequence length="127" mass="13906">MSTEAAQSQVQCPVRGDPPTPVPQPFHAVFKSSTHASLFPVTEACTPSGPITVYVFDTSSGRKVSMSLERSDTVGKLKKMFLQEQPDLKGSLKLACNGKPVWEYQTLAELRVKEGVTFFTYLRSHGG</sequence>
<name>A0A9D3PG80_MEGAT</name>
<evidence type="ECO:0000313" key="3">
    <source>
        <dbReference type="Proteomes" id="UP001046870"/>
    </source>
</evidence>
<proteinExistence type="predicted"/>
<dbReference type="InterPro" id="IPR029071">
    <property type="entry name" value="Ubiquitin-like_domsf"/>
</dbReference>
<protein>
    <recommendedName>
        <fullName evidence="1">Ubiquitin-like domain-containing protein</fullName>
    </recommendedName>
</protein>
<evidence type="ECO:0000259" key="1">
    <source>
        <dbReference type="PROSITE" id="PS50053"/>
    </source>
</evidence>
<dbReference type="EMBL" id="JAFDVH010000020">
    <property type="protein sequence ID" value="KAG7458548.1"/>
    <property type="molecule type" value="Genomic_DNA"/>
</dbReference>
<dbReference type="Pfam" id="PF00240">
    <property type="entry name" value="ubiquitin"/>
    <property type="match status" value="1"/>
</dbReference>
<dbReference type="SUPFAM" id="SSF54236">
    <property type="entry name" value="Ubiquitin-like"/>
    <property type="match status" value="1"/>
</dbReference>
<organism evidence="2 3">
    <name type="scientific">Megalops atlanticus</name>
    <name type="common">Tarpon</name>
    <name type="synonym">Clupea gigantea</name>
    <dbReference type="NCBI Taxonomy" id="7932"/>
    <lineage>
        <taxon>Eukaryota</taxon>
        <taxon>Metazoa</taxon>
        <taxon>Chordata</taxon>
        <taxon>Craniata</taxon>
        <taxon>Vertebrata</taxon>
        <taxon>Euteleostomi</taxon>
        <taxon>Actinopterygii</taxon>
        <taxon>Neopterygii</taxon>
        <taxon>Teleostei</taxon>
        <taxon>Elopiformes</taxon>
        <taxon>Megalopidae</taxon>
        <taxon>Megalops</taxon>
    </lineage>
</organism>
<dbReference type="AlphaFoldDB" id="A0A9D3PG80"/>
<feature type="domain" description="Ubiquitin-like" evidence="1">
    <location>
        <begin position="51"/>
        <end position="127"/>
    </location>
</feature>